<dbReference type="InterPro" id="IPR050109">
    <property type="entry name" value="HTH-type_TetR-like_transc_reg"/>
</dbReference>
<feature type="domain" description="HTH tetR-type" evidence="6">
    <location>
        <begin position="15"/>
        <end position="75"/>
    </location>
</feature>
<keyword evidence="8" id="KW-1185">Reference proteome</keyword>
<gene>
    <name evidence="7" type="ORF">RP29_01205</name>
</gene>
<evidence type="ECO:0000313" key="7">
    <source>
        <dbReference type="EMBL" id="KJA12265.1"/>
    </source>
</evidence>
<reference evidence="7 8" key="1">
    <citation type="submission" date="2014-12" db="EMBL/GenBank/DDBJ databases">
        <title>Isolation of bacteria from lake water.</title>
        <authorList>
            <person name="Sheng K.-Y."/>
            <person name="Chin P.-S."/>
            <person name="Chan K.-G."/>
            <person name="Tan G.S."/>
        </authorList>
    </citation>
    <scope>NUCLEOTIDE SEQUENCE [LARGE SCALE GENOMIC DNA]</scope>
    <source>
        <strain evidence="7 8">KY4</strain>
    </source>
</reference>
<evidence type="ECO:0000256" key="5">
    <source>
        <dbReference type="PROSITE-ProRule" id="PRU00335"/>
    </source>
</evidence>
<name>A0A0D7KDL8_9BURK</name>
<dbReference type="GO" id="GO:0000976">
    <property type="term" value="F:transcription cis-regulatory region binding"/>
    <property type="evidence" value="ECO:0007669"/>
    <property type="project" value="TreeGrafter"/>
</dbReference>
<evidence type="ECO:0000313" key="8">
    <source>
        <dbReference type="Proteomes" id="UP000032566"/>
    </source>
</evidence>
<dbReference type="InterPro" id="IPR036271">
    <property type="entry name" value="Tet_transcr_reg_TetR-rel_C_sf"/>
</dbReference>
<keyword evidence="3 5" id="KW-0238">DNA-binding</keyword>
<sequence>MVPAPHPSPATPDAADSRARLLSAALRLFAENGFAKTSIRQIAEAAGANTALISYYFGDKKGLYNAAYAEPLGGPLQADAGPDGNSLDIFLEQFLTGFMRPLDMGDQVELCMRLHFREMLDPTGLWQQELDSEIKPLHSTLIRLLCQAVGAPAPDDDIHRLALAISALPLQYYAHRDLIQQMAPQLLNDPECLQATTRRLIDFAHHLIAGETRRRQAPAGDAP</sequence>
<organism evidence="7 8">
    <name type="scientific">Acidovorax temperans</name>
    <dbReference type="NCBI Taxonomy" id="80878"/>
    <lineage>
        <taxon>Bacteria</taxon>
        <taxon>Pseudomonadati</taxon>
        <taxon>Pseudomonadota</taxon>
        <taxon>Betaproteobacteria</taxon>
        <taxon>Burkholderiales</taxon>
        <taxon>Comamonadaceae</taxon>
        <taxon>Acidovorax</taxon>
    </lineage>
</organism>
<dbReference type="SUPFAM" id="SSF48498">
    <property type="entry name" value="Tetracyclin repressor-like, C-terminal domain"/>
    <property type="match status" value="1"/>
</dbReference>
<dbReference type="PROSITE" id="PS50977">
    <property type="entry name" value="HTH_TETR_2"/>
    <property type="match status" value="1"/>
</dbReference>
<dbReference type="PANTHER" id="PTHR30055:SF226">
    <property type="entry name" value="HTH-TYPE TRANSCRIPTIONAL REGULATOR PKSA"/>
    <property type="match status" value="1"/>
</dbReference>
<dbReference type="OrthoDB" id="9789566at2"/>
<evidence type="ECO:0000256" key="4">
    <source>
        <dbReference type="ARBA" id="ARBA00023163"/>
    </source>
</evidence>
<dbReference type="Pfam" id="PF00440">
    <property type="entry name" value="TetR_N"/>
    <property type="match status" value="1"/>
</dbReference>
<dbReference type="STRING" id="80878.RP29_01205"/>
<dbReference type="SUPFAM" id="SSF46689">
    <property type="entry name" value="Homeodomain-like"/>
    <property type="match status" value="1"/>
</dbReference>
<dbReference type="PANTHER" id="PTHR30055">
    <property type="entry name" value="HTH-TYPE TRANSCRIPTIONAL REGULATOR RUTR"/>
    <property type="match status" value="1"/>
</dbReference>
<dbReference type="AlphaFoldDB" id="A0A0D7KDL8"/>
<keyword evidence="4" id="KW-0804">Transcription</keyword>
<evidence type="ECO:0000256" key="1">
    <source>
        <dbReference type="ARBA" id="ARBA00022491"/>
    </source>
</evidence>
<dbReference type="PROSITE" id="PS01081">
    <property type="entry name" value="HTH_TETR_1"/>
    <property type="match status" value="1"/>
</dbReference>
<accession>A0A0D7KDL8</accession>
<dbReference type="GO" id="GO:0003700">
    <property type="term" value="F:DNA-binding transcription factor activity"/>
    <property type="evidence" value="ECO:0007669"/>
    <property type="project" value="TreeGrafter"/>
</dbReference>
<comment type="caution">
    <text evidence="7">The sequence shown here is derived from an EMBL/GenBank/DDBJ whole genome shotgun (WGS) entry which is preliminary data.</text>
</comment>
<evidence type="ECO:0000256" key="2">
    <source>
        <dbReference type="ARBA" id="ARBA00023015"/>
    </source>
</evidence>
<keyword evidence="1" id="KW-0678">Repressor</keyword>
<dbReference type="InterPro" id="IPR009057">
    <property type="entry name" value="Homeodomain-like_sf"/>
</dbReference>
<dbReference type="InterPro" id="IPR015292">
    <property type="entry name" value="Tscrpt_reg_YbiH_C"/>
</dbReference>
<dbReference type="PATRIC" id="fig|80878.5.peg.1545"/>
<dbReference type="PRINTS" id="PR00455">
    <property type="entry name" value="HTHTETR"/>
</dbReference>
<dbReference type="Gene3D" id="1.10.357.10">
    <property type="entry name" value="Tetracycline Repressor, domain 2"/>
    <property type="match status" value="1"/>
</dbReference>
<feature type="DNA-binding region" description="H-T-H motif" evidence="5">
    <location>
        <begin position="38"/>
        <end position="57"/>
    </location>
</feature>
<evidence type="ECO:0000256" key="3">
    <source>
        <dbReference type="ARBA" id="ARBA00023125"/>
    </source>
</evidence>
<protein>
    <recommendedName>
        <fullName evidence="6">HTH tetR-type domain-containing protein</fullName>
    </recommendedName>
</protein>
<dbReference type="Gene3D" id="1.10.10.60">
    <property type="entry name" value="Homeodomain-like"/>
    <property type="match status" value="1"/>
</dbReference>
<dbReference type="Proteomes" id="UP000032566">
    <property type="component" value="Unassembled WGS sequence"/>
</dbReference>
<proteinExistence type="predicted"/>
<dbReference type="EMBL" id="JXYQ01000003">
    <property type="protein sequence ID" value="KJA12265.1"/>
    <property type="molecule type" value="Genomic_DNA"/>
</dbReference>
<dbReference type="InterPro" id="IPR001647">
    <property type="entry name" value="HTH_TetR"/>
</dbReference>
<keyword evidence="2" id="KW-0805">Transcription regulation</keyword>
<evidence type="ECO:0000259" key="6">
    <source>
        <dbReference type="PROSITE" id="PS50977"/>
    </source>
</evidence>
<dbReference type="Pfam" id="PF09209">
    <property type="entry name" value="CecR_C"/>
    <property type="match status" value="1"/>
</dbReference>
<dbReference type="InterPro" id="IPR023772">
    <property type="entry name" value="DNA-bd_HTH_TetR-type_CS"/>
</dbReference>
<dbReference type="RefSeq" id="WP_044395017.1">
    <property type="nucleotide sequence ID" value="NZ_JXYQ01000003.1"/>
</dbReference>